<dbReference type="EC" id="2.7.1.6" evidence="11"/>
<dbReference type="GO" id="GO:0005524">
    <property type="term" value="F:ATP binding"/>
    <property type="evidence" value="ECO:0007669"/>
    <property type="project" value="UniProtKB-UniRule"/>
</dbReference>
<dbReference type="Pfam" id="PF00288">
    <property type="entry name" value="GHMP_kinases_N"/>
    <property type="match status" value="1"/>
</dbReference>
<evidence type="ECO:0000313" key="15">
    <source>
        <dbReference type="EMBL" id="GGW30598.1"/>
    </source>
</evidence>
<dbReference type="GO" id="GO:0005829">
    <property type="term" value="C:cytosol"/>
    <property type="evidence" value="ECO:0007669"/>
    <property type="project" value="TreeGrafter"/>
</dbReference>
<dbReference type="NCBIfam" id="TIGR00131">
    <property type="entry name" value="gal_kin"/>
    <property type="match status" value="1"/>
</dbReference>
<evidence type="ECO:0000259" key="13">
    <source>
        <dbReference type="Pfam" id="PF08544"/>
    </source>
</evidence>
<keyword evidence="8" id="KW-0460">Magnesium</keyword>
<keyword evidence="4" id="KW-0479">Metal-binding</keyword>
<dbReference type="PRINTS" id="PR00473">
    <property type="entry name" value="GALCTOKINASE"/>
</dbReference>
<evidence type="ECO:0000256" key="2">
    <source>
        <dbReference type="ARBA" id="ARBA00022490"/>
    </source>
</evidence>
<dbReference type="PANTHER" id="PTHR10457:SF7">
    <property type="entry name" value="GALACTOKINASE-RELATED"/>
    <property type="match status" value="1"/>
</dbReference>
<evidence type="ECO:0000259" key="12">
    <source>
        <dbReference type="Pfam" id="PF00288"/>
    </source>
</evidence>
<dbReference type="EMBL" id="BMWP01000008">
    <property type="protein sequence ID" value="GGW30598.1"/>
    <property type="molecule type" value="Genomic_DNA"/>
</dbReference>
<dbReference type="Gene3D" id="3.30.230.10">
    <property type="match status" value="1"/>
</dbReference>
<reference evidence="15" key="2">
    <citation type="submission" date="2020-09" db="EMBL/GenBank/DDBJ databases">
        <authorList>
            <person name="Sun Q."/>
            <person name="Kim S."/>
        </authorList>
    </citation>
    <scope>NUCLEOTIDE SEQUENCE</scope>
    <source>
        <strain evidence="15">KCTC 12113</strain>
    </source>
</reference>
<evidence type="ECO:0000256" key="11">
    <source>
        <dbReference type="NCBIfam" id="TIGR00131"/>
    </source>
</evidence>
<dbReference type="PRINTS" id="PR00959">
    <property type="entry name" value="MEVGALKINASE"/>
</dbReference>
<evidence type="ECO:0000256" key="1">
    <source>
        <dbReference type="ARBA" id="ARBA00006566"/>
    </source>
</evidence>
<comment type="caution">
    <text evidence="15">The sequence shown here is derived from an EMBL/GenBank/DDBJ whole genome shotgun (WGS) entry which is preliminary data.</text>
</comment>
<feature type="domain" description="GHMP kinase C-terminal" evidence="13">
    <location>
        <begin position="273"/>
        <end position="354"/>
    </location>
</feature>
<keyword evidence="16" id="KW-1185">Reference proteome</keyword>
<dbReference type="RefSeq" id="WP_026812809.1">
    <property type="nucleotide sequence ID" value="NZ_BMWP01000008.1"/>
</dbReference>
<dbReference type="InterPro" id="IPR014721">
    <property type="entry name" value="Ribsml_uS5_D2-typ_fold_subgr"/>
</dbReference>
<dbReference type="GO" id="GO:0046872">
    <property type="term" value="F:metal ion binding"/>
    <property type="evidence" value="ECO:0007669"/>
    <property type="project" value="UniProtKB-KW"/>
</dbReference>
<keyword evidence="2" id="KW-0963">Cytoplasm</keyword>
<dbReference type="Proteomes" id="UP000634668">
    <property type="component" value="Unassembled WGS sequence"/>
</dbReference>
<dbReference type="InterPro" id="IPR020568">
    <property type="entry name" value="Ribosomal_Su5_D2-typ_SF"/>
</dbReference>
<dbReference type="InterPro" id="IPR019741">
    <property type="entry name" value="Galactokinase_CS"/>
</dbReference>
<evidence type="ECO:0000256" key="9">
    <source>
        <dbReference type="ARBA" id="ARBA00023144"/>
    </source>
</evidence>
<dbReference type="Pfam" id="PF10509">
    <property type="entry name" value="GalKase_gal_bdg"/>
    <property type="match status" value="1"/>
</dbReference>
<dbReference type="SUPFAM" id="SSF55060">
    <property type="entry name" value="GHMP Kinase, C-terminal domain"/>
    <property type="match status" value="1"/>
</dbReference>
<evidence type="ECO:0000256" key="7">
    <source>
        <dbReference type="ARBA" id="ARBA00022840"/>
    </source>
</evidence>
<dbReference type="InterPro" id="IPR000705">
    <property type="entry name" value="Galactokinase"/>
</dbReference>
<evidence type="ECO:0000313" key="16">
    <source>
        <dbReference type="Proteomes" id="UP000634668"/>
    </source>
</evidence>
<dbReference type="InterPro" id="IPR019539">
    <property type="entry name" value="GalKase_N"/>
</dbReference>
<protein>
    <recommendedName>
        <fullName evidence="11">Galactokinase</fullName>
        <ecNumber evidence="11">2.7.1.6</ecNumber>
    </recommendedName>
</protein>
<dbReference type="Gene3D" id="3.30.70.890">
    <property type="entry name" value="GHMP kinase, C-terminal domain"/>
    <property type="match status" value="1"/>
</dbReference>
<dbReference type="InterPro" id="IPR013750">
    <property type="entry name" value="GHMP_kinase_C_dom"/>
</dbReference>
<evidence type="ECO:0000256" key="8">
    <source>
        <dbReference type="ARBA" id="ARBA00022842"/>
    </source>
</evidence>
<dbReference type="PROSITE" id="PS00106">
    <property type="entry name" value="GALACTOKINASE"/>
    <property type="match status" value="1"/>
</dbReference>
<accession>A0A918IT10</accession>
<dbReference type="GO" id="GO:0006012">
    <property type="term" value="P:galactose metabolic process"/>
    <property type="evidence" value="ECO:0007669"/>
    <property type="project" value="UniProtKB-UniRule"/>
</dbReference>
<dbReference type="InterPro" id="IPR036554">
    <property type="entry name" value="GHMP_kinase_C_sf"/>
</dbReference>
<evidence type="ECO:0000256" key="5">
    <source>
        <dbReference type="ARBA" id="ARBA00022741"/>
    </source>
</evidence>
<evidence type="ECO:0000256" key="10">
    <source>
        <dbReference type="ARBA" id="ARBA00023277"/>
    </source>
</evidence>
<keyword evidence="5" id="KW-0547">Nucleotide-binding</keyword>
<organism evidence="15 16">
    <name type="scientific">Arenibacter certesii</name>
    <dbReference type="NCBI Taxonomy" id="228955"/>
    <lineage>
        <taxon>Bacteria</taxon>
        <taxon>Pseudomonadati</taxon>
        <taxon>Bacteroidota</taxon>
        <taxon>Flavobacteriia</taxon>
        <taxon>Flavobacteriales</taxon>
        <taxon>Flavobacteriaceae</taxon>
        <taxon>Arenibacter</taxon>
    </lineage>
</organism>
<feature type="domain" description="GHMP kinase N-terminal" evidence="12">
    <location>
        <begin position="82"/>
        <end position="169"/>
    </location>
</feature>
<dbReference type="PROSITE" id="PS00627">
    <property type="entry name" value="GHMP_KINASES_ATP"/>
    <property type="match status" value="1"/>
</dbReference>
<keyword evidence="3" id="KW-0808">Transferase</keyword>
<keyword evidence="10" id="KW-0119">Carbohydrate metabolism</keyword>
<dbReference type="AlphaFoldDB" id="A0A918IT10"/>
<sequence length="378" mass="42489">MLFIENFTPELIVESPGRINLIGEHTDYNLGYVLPTAIEKRITFKFRKNNSSTQCNLYSLGYNVGFKLDLNTISRSEVEWENYLLGVLNELLKRTDKLRGFDCIIESKLPIGSGLSSSAALECGLAFGLNKLFDLGISNMDIVQLSQTAEHTYVGTQCGIMDQFASVMSQKGHVLLLDCKTLKHTQIPISIAPYKMIMLNTKVSHNLASSEYNTRKKECEDGVRIFQKKYPEVMSLRDATLSMLEASATEMSKTIYNRCLFIISENERVLATAKALQENNLELFGKLLYEAHQGISELYEVSCPESDFMVDFSKQYDSVLGARQVGGGFGGCVLHIVHEDDVDHYITEVTKAYKSRFNIALDAFEVRPSSGTYISFEE</sequence>
<dbReference type="PANTHER" id="PTHR10457">
    <property type="entry name" value="MEVALONATE KINASE/GALACTOKINASE"/>
    <property type="match status" value="1"/>
</dbReference>
<evidence type="ECO:0000256" key="3">
    <source>
        <dbReference type="ARBA" id="ARBA00022679"/>
    </source>
</evidence>
<comment type="similarity">
    <text evidence="1">Belongs to the GHMP kinase family. GalK subfamily.</text>
</comment>
<reference evidence="15" key="1">
    <citation type="journal article" date="2014" name="Int. J. Syst. Evol. Microbiol.">
        <title>Complete genome sequence of Corynebacterium casei LMG S-19264T (=DSM 44701T), isolated from a smear-ripened cheese.</title>
        <authorList>
            <consortium name="US DOE Joint Genome Institute (JGI-PGF)"/>
            <person name="Walter F."/>
            <person name="Albersmeier A."/>
            <person name="Kalinowski J."/>
            <person name="Ruckert C."/>
        </authorList>
    </citation>
    <scope>NUCLEOTIDE SEQUENCE</scope>
    <source>
        <strain evidence="15">KCTC 12113</strain>
    </source>
</reference>
<keyword evidence="9" id="KW-0299">Galactose metabolism</keyword>
<keyword evidence="7" id="KW-0067">ATP-binding</keyword>
<dbReference type="GO" id="GO:0004335">
    <property type="term" value="F:galactokinase activity"/>
    <property type="evidence" value="ECO:0007669"/>
    <property type="project" value="UniProtKB-UniRule"/>
</dbReference>
<feature type="domain" description="Galactokinase N-terminal" evidence="14">
    <location>
        <begin position="3"/>
        <end position="44"/>
    </location>
</feature>
<dbReference type="InterPro" id="IPR006204">
    <property type="entry name" value="GHMP_kinase_N_dom"/>
</dbReference>
<evidence type="ECO:0000256" key="6">
    <source>
        <dbReference type="ARBA" id="ARBA00022777"/>
    </source>
</evidence>
<gene>
    <name evidence="15" type="ORF">GCM10007383_14760</name>
</gene>
<dbReference type="PIRSF" id="PIRSF000530">
    <property type="entry name" value="Galactokinase"/>
    <property type="match status" value="1"/>
</dbReference>
<evidence type="ECO:0000256" key="4">
    <source>
        <dbReference type="ARBA" id="ARBA00022723"/>
    </source>
</evidence>
<dbReference type="FunFam" id="3.30.70.890:FF:000001">
    <property type="entry name" value="Galactokinase"/>
    <property type="match status" value="1"/>
</dbReference>
<evidence type="ECO:0000259" key="14">
    <source>
        <dbReference type="Pfam" id="PF10509"/>
    </source>
</evidence>
<name>A0A918IT10_9FLAO</name>
<keyword evidence="6" id="KW-0418">Kinase</keyword>
<dbReference type="FunFam" id="3.30.230.10:FF:000017">
    <property type="entry name" value="Galactokinase"/>
    <property type="match status" value="1"/>
</dbReference>
<dbReference type="Pfam" id="PF08544">
    <property type="entry name" value="GHMP_kinases_C"/>
    <property type="match status" value="1"/>
</dbReference>
<proteinExistence type="inferred from homology"/>
<dbReference type="InterPro" id="IPR006206">
    <property type="entry name" value="Mevalonate/galactokinase"/>
</dbReference>
<dbReference type="SUPFAM" id="SSF54211">
    <property type="entry name" value="Ribosomal protein S5 domain 2-like"/>
    <property type="match status" value="1"/>
</dbReference>
<dbReference type="InterPro" id="IPR006203">
    <property type="entry name" value="GHMP_knse_ATP-bd_CS"/>
</dbReference>